<evidence type="ECO:0000313" key="1">
    <source>
        <dbReference type="EMBL" id="SVC16864.1"/>
    </source>
</evidence>
<protein>
    <submittedName>
        <fullName evidence="1">Uncharacterized protein</fullName>
    </submittedName>
</protein>
<dbReference type="EMBL" id="UINC01077083">
    <property type="protein sequence ID" value="SVC16864.1"/>
    <property type="molecule type" value="Genomic_DNA"/>
</dbReference>
<organism evidence="1">
    <name type="scientific">marine metagenome</name>
    <dbReference type="NCBI Taxonomy" id="408172"/>
    <lineage>
        <taxon>unclassified sequences</taxon>
        <taxon>metagenomes</taxon>
        <taxon>ecological metagenomes</taxon>
    </lineage>
</organism>
<sequence length="46" mass="5239">ISGIQDVLDSGAEMLMFNPVFDHMEHLEILTSDIIPNLKVARPFKR</sequence>
<accession>A0A382JWG2</accession>
<reference evidence="1" key="1">
    <citation type="submission" date="2018-05" db="EMBL/GenBank/DDBJ databases">
        <authorList>
            <person name="Lanie J.A."/>
            <person name="Ng W.-L."/>
            <person name="Kazmierczak K.M."/>
            <person name="Andrzejewski T.M."/>
            <person name="Davidsen T.M."/>
            <person name="Wayne K.J."/>
            <person name="Tettelin H."/>
            <person name="Glass J.I."/>
            <person name="Rusch D."/>
            <person name="Podicherti R."/>
            <person name="Tsui H.-C.T."/>
            <person name="Winkler M.E."/>
        </authorList>
    </citation>
    <scope>NUCLEOTIDE SEQUENCE</scope>
</reference>
<dbReference type="AlphaFoldDB" id="A0A382JWG2"/>
<gene>
    <name evidence="1" type="ORF">METZ01_LOCUS269718</name>
</gene>
<feature type="non-terminal residue" evidence="1">
    <location>
        <position position="1"/>
    </location>
</feature>
<proteinExistence type="predicted"/>
<name>A0A382JWG2_9ZZZZ</name>